<dbReference type="OrthoDB" id="27435at2759"/>
<dbReference type="Pfam" id="PF00004">
    <property type="entry name" value="AAA"/>
    <property type="match status" value="2"/>
</dbReference>
<dbReference type="Proteomes" id="UP000324022">
    <property type="component" value="Unassembled WGS sequence"/>
</dbReference>
<dbReference type="GO" id="GO:0005737">
    <property type="term" value="C:cytoplasm"/>
    <property type="evidence" value="ECO:0007669"/>
    <property type="project" value="TreeGrafter"/>
</dbReference>
<evidence type="ECO:0000259" key="4">
    <source>
        <dbReference type="SMART" id="SM00382"/>
    </source>
</evidence>
<reference evidence="5 6" key="1">
    <citation type="submission" date="2018-03" db="EMBL/GenBank/DDBJ databases">
        <authorList>
            <person name="Guldener U."/>
        </authorList>
    </citation>
    <scope>NUCLEOTIDE SEQUENCE [LARGE SCALE GENOMIC DNA]</scope>
    <source>
        <strain evidence="5 6">NBRC100155</strain>
    </source>
</reference>
<dbReference type="InterPro" id="IPR003959">
    <property type="entry name" value="ATPase_AAA_core"/>
</dbReference>
<proteinExistence type="predicted"/>
<evidence type="ECO:0000313" key="5">
    <source>
        <dbReference type="EMBL" id="SPO27560.1"/>
    </source>
</evidence>
<dbReference type="InterPro" id="IPR027417">
    <property type="entry name" value="P-loop_NTPase"/>
</dbReference>
<feature type="compositionally biased region" description="Basic and acidic residues" evidence="3">
    <location>
        <begin position="412"/>
        <end position="424"/>
    </location>
</feature>
<dbReference type="Gene3D" id="1.10.8.60">
    <property type="match status" value="2"/>
</dbReference>
<dbReference type="PANTHER" id="PTHR23077">
    <property type="entry name" value="AAA-FAMILY ATPASE"/>
    <property type="match status" value="1"/>
</dbReference>
<keyword evidence="1" id="KW-0547">Nucleotide-binding</keyword>
<dbReference type="InterPro" id="IPR050168">
    <property type="entry name" value="AAA_ATPase_domain"/>
</dbReference>
<feature type="compositionally biased region" description="Acidic residues" evidence="3">
    <location>
        <begin position="398"/>
        <end position="411"/>
    </location>
</feature>
<keyword evidence="2" id="KW-0067">ATP-binding</keyword>
<accession>A0A5C3EBJ8</accession>
<evidence type="ECO:0000256" key="3">
    <source>
        <dbReference type="SAM" id="MobiDB-lite"/>
    </source>
</evidence>
<dbReference type="EMBL" id="OOIN01000018">
    <property type="protein sequence ID" value="SPO27560.1"/>
    <property type="molecule type" value="Genomic_DNA"/>
</dbReference>
<dbReference type="Pfam" id="PF17862">
    <property type="entry name" value="AAA_lid_3"/>
    <property type="match status" value="2"/>
</dbReference>
<gene>
    <name evidence="5" type="ORF">UTRI_04412_B</name>
</gene>
<feature type="domain" description="AAA+ ATPase" evidence="4">
    <location>
        <begin position="635"/>
        <end position="774"/>
    </location>
</feature>
<evidence type="ECO:0000313" key="6">
    <source>
        <dbReference type="Proteomes" id="UP000324022"/>
    </source>
</evidence>
<dbReference type="Gene3D" id="3.40.50.300">
    <property type="entry name" value="P-loop containing nucleotide triphosphate hydrolases"/>
    <property type="match status" value="2"/>
</dbReference>
<protein>
    <submittedName>
        <fullName evidence="5">Related to AFG2 - ATPase of the CDC48/PAS1/SEC18 (AAA) family</fullName>
    </submittedName>
</protein>
<dbReference type="SMART" id="SM00382">
    <property type="entry name" value="AAA"/>
    <property type="match status" value="2"/>
</dbReference>
<dbReference type="GO" id="GO:0005524">
    <property type="term" value="F:ATP binding"/>
    <property type="evidence" value="ECO:0007669"/>
    <property type="project" value="UniProtKB-KW"/>
</dbReference>
<evidence type="ECO:0000256" key="2">
    <source>
        <dbReference type="ARBA" id="ARBA00022840"/>
    </source>
</evidence>
<dbReference type="InterPro" id="IPR003960">
    <property type="entry name" value="ATPase_AAA_CS"/>
</dbReference>
<dbReference type="PROSITE" id="PS00674">
    <property type="entry name" value="AAA"/>
    <property type="match status" value="2"/>
</dbReference>
<dbReference type="AlphaFoldDB" id="A0A5C3EBJ8"/>
<keyword evidence="6" id="KW-1185">Reference proteome</keyword>
<feature type="region of interest" description="Disordered" evidence="3">
    <location>
        <begin position="398"/>
        <end position="424"/>
    </location>
</feature>
<dbReference type="InterPro" id="IPR041569">
    <property type="entry name" value="AAA_lid_3"/>
</dbReference>
<organism evidence="5 6">
    <name type="scientific">Ustilago trichophora</name>
    <dbReference type="NCBI Taxonomy" id="86804"/>
    <lineage>
        <taxon>Eukaryota</taxon>
        <taxon>Fungi</taxon>
        <taxon>Dikarya</taxon>
        <taxon>Basidiomycota</taxon>
        <taxon>Ustilaginomycotina</taxon>
        <taxon>Ustilaginomycetes</taxon>
        <taxon>Ustilaginales</taxon>
        <taxon>Ustilaginaceae</taxon>
        <taxon>Ustilago</taxon>
    </lineage>
</organism>
<dbReference type="FunFam" id="3.40.50.300:FF:001474">
    <property type="entry name" value="Putative AAA family ATPase"/>
    <property type="match status" value="1"/>
</dbReference>
<dbReference type="InterPro" id="IPR003593">
    <property type="entry name" value="AAA+_ATPase"/>
</dbReference>
<dbReference type="SUPFAM" id="SSF52540">
    <property type="entry name" value="P-loop containing nucleoside triphosphate hydrolases"/>
    <property type="match status" value="2"/>
</dbReference>
<name>A0A5C3EBJ8_9BASI</name>
<sequence>MSSTSASQTAPEPQQAGLASVKARVVDAGTAASSSSRSKVLLPVDTIRSLKLQTGDAVLVTTQQSENVDFIVGTVWPSFVLEAGTVRLPIAAQLSTSLQSGHVVSVLALQSTQSKAALRKPPTAASVQISVSIEQPATSAAFAKLGKSDRQMLAIHAKECLSDLECVHLGQQLSVSFQGNVFHIVISALIDVDGQQGWSVSPSASPTCQSSSTGASTHVCLVSRTTEVSIATSESSKQSIKKGDAALIADAPTQDPYSKLGGLDHQIAEIKTLIEMPLMSPEIFIQYGLKPPKGVLLYGPPGTGKTSLARAVAAATGSSYLTINGPELSSAFHGETESKLRNIFKEARRKSPCIIIIDEIDALAPRREGGTGEGANTDGAGEVERRVVAQLLTLLDGMEEADDDQDGVQQDDAERFRQDDDTDVVARSKATEAPARVVILAATNRPNAIDPALRRPGRLDREIEIGIPTAAARGDIIRTLIRPVPHDLTPEQIDDLASRTHGYVGADLSALVREAGMRAVRRTFARRQSAQDGLEAQIQSMSLESVEHQNSGEAAFDKVNAGDLQAALSQVRPSAMREIFLEPPKVFWSDIAGSSTPSTGGSNALSTKSVQAQVRELVEWPIKHAATFSRLGVSPPRGVLLYGPPGCSKTLIARALATESGLNFLAVKGPELYSKYVGESERAIRDTFKKARAASPSIIFFDEIDALSSSRDGESSSGDALNSRIIATLLNEMDGIEAMSNVIVIGATNRPQSLDPALLRPGRLDRLVYVGPPDHEARKQILRSRMAKMAVKADAVDLDKLGQMTDGCSGAEVVSICQEAGLLAMDEDINCQAIEQRHFESVASSVKRRITSLMIKQYENWRDTLVV</sequence>
<dbReference type="CDD" id="cd19503">
    <property type="entry name" value="RecA-like_CDC48_NLV2_r1-like"/>
    <property type="match status" value="1"/>
</dbReference>
<dbReference type="CDD" id="cd19511">
    <property type="entry name" value="RecA-like_CDC48_r2-like"/>
    <property type="match status" value="1"/>
</dbReference>
<dbReference type="GO" id="GO:0016887">
    <property type="term" value="F:ATP hydrolysis activity"/>
    <property type="evidence" value="ECO:0007669"/>
    <property type="project" value="InterPro"/>
</dbReference>
<feature type="domain" description="AAA+ ATPase" evidence="4">
    <location>
        <begin position="291"/>
        <end position="469"/>
    </location>
</feature>
<evidence type="ECO:0000256" key="1">
    <source>
        <dbReference type="ARBA" id="ARBA00022741"/>
    </source>
</evidence>
<dbReference type="FunFam" id="1.10.8.60:FF:000071">
    <property type="entry name" value="Cell division cycle-like protein"/>
    <property type="match status" value="1"/>
</dbReference>
<dbReference type="PANTHER" id="PTHR23077:SF27">
    <property type="entry name" value="ATPASE FAMILY GENE 2 PROTEIN HOMOLOG A"/>
    <property type="match status" value="1"/>
</dbReference>